<dbReference type="Pfam" id="PF13189">
    <property type="entry name" value="Cytidylate_kin2"/>
    <property type="match status" value="1"/>
</dbReference>
<reference evidence="1 2" key="1">
    <citation type="submission" date="2019-12" db="EMBL/GenBank/DDBJ databases">
        <title>Sequence classification of anaerobic respiratory reductive dehalogenases: First we see many, then we see few.</title>
        <authorList>
            <person name="Molenda O."/>
            <person name="Puentes Jacome L.A."/>
            <person name="Cao X."/>
            <person name="Nesbo C.L."/>
            <person name="Tang S."/>
            <person name="Morson N."/>
            <person name="Patron J."/>
            <person name="Lomheim L."/>
            <person name="Wishart D.S."/>
            <person name="Edwards E.A."/>
        </authorList>
    </citation>
    <scope>NUCLEOTIDE SEQUENCE [LARGE SCALE GENOMIC DNA]</scope>
    <source>
        <strain evidence="1 2">12DCA</strain>
    </source>
</reference>
<protein>
    <submittedName>
        <fullName evidence="1">Cytidylate kinase-like family protein</fullName>
    </submittedName>
</protein>
<organism evidence="1 2">
    <name type="scientific">Dehalobacter restrictus</name>
    <dbReference type="NCBI Taxonomy" id="55583"/>
    <lineage>
        <taxon>Bacteria</taxon>
        <taxon>Bacillati</taxon>
        <taxon>Bacillota</taxon>
        <taxon>Clostridia</taxon>
        <taxon>Eubacteriales</taxon>
        <taxon>Desulfitobacteriaceae</taxon>
        <taxon>Dehalobacter</taxon>
    </lineage>
</organism>
<sequence>MVFLTISRQTGSLGKEISGLLAKKLDLPLITHDFVVTQWLPEIADKHELHMLKESPGFYLNLSSQGLTFAEHIENRLKSYISEQPAIIFGLGAQIIFSRHPEAIHVRIIASDEVRTGRVMHNLHLDRSNAERFLELTDRKHKRYISTIYHKDWSDPSLYGITLNTDFIGIEEGAAFLEYYVRNKQLYSPAAECPSPDGKKPIIFKHPSEEEFAGILDMYHLDWEYEPRTFPIQWDEEGNVTMAFSPDFYLPRFNTFIELTTMNQKYASEKKKKVKLLKRLYPGTNINIVFKNDFYSLLERFGIKKGSAP</sequence>
<evidence type="ECO:0000313" key="2">
    <source>
        <dbReference type="Proteomes" id="UP000430508"/>
    </source>
</evidence>
<accession>A0A857DKE4</accession>
<keyword evidence="1" id="KW-0418">Kinase</keyword>
<evidence type="ECO:0000313" key="1">
    <source>
        <dbReference type="EMBL" id="QHA00972.1"/>
    </source>
</evidence>
<dbReference type="EMBL" id="CP046996">
    <property type="protein sequence ID" value="QHA00972.1"/>
    <property type="molecule type" value="Genomic_DNA"/>
</dbReference>
<dbReference type="InterPro" id="IPR027417">
    <property type="entry name" value="P-loop_NTPase"/>
</dbReference>
<dbReference type="Proteomes" id="UP000430508">
    <property type="component" value="Chromosome"/>
</dbReference>
<gene>
    <name evidence="1" type="ORF">GQ588_10170</name>
</gene>
<name>A0A857DKE4_9FIRM</name>
<dbReference type="Gene3D" id="3.40.50.300">
    <property type="entry name" value="P-loop containing nucleotide triphosphate hydrolases"/>
    <property type="match status" value="1"/>
</dbReference>
<dbReference type="AlphaFoldDB" id="A0A857DKE4"/>
<proteinExistence type="predicted"/>
<keyword evidence="1" id="KW-0808">Transferase</keyword>
<dbReference type="Gene3D" id="3.40.91.30">
    <property type="match status" value="1"/>
</dbReference>
<dbReference type="GO" id="GO:0016301">
    <property type="term" value="F:kinase activity"/>
    <property type="evidence" value="ECO:0007669"/>
    <property type="project" value="UniProtKB-KW"/>
</dbReference>